<evidence type="ECO:0000256" key="1">
    <source>
        <dbReference type="SAM" id="MobiDB-lite"/>
    </source>
</evidence>
<sequence length="61" mass="6198">MTNNPLPPIVPGGEDSAAQDADVDATRTVDGDEVLDEDVNDDLVNSADADAIAADQDGESA</sequence>
<evidence type="ECO:0000313" key="3">
    <source>
        <dbReference type="Proteomes" id="UP000325516"/>
    </source>
</evidence>
<evidence type="ECO:0000313" key="2">
    <source>
        <dbReference type="EMBL" id="QEW02579.1"/>
    </source>
</evidence>
<feature type="region of interest" description="Disordered" evidence="1">
    <location>
        <begin position="1"/>
        <end position="32"/>
    </location>
</feature>
<name>A0A5J6L237_9MICO</name>
<organism evidence="2 3">
    <name type="scientific">Microbacterium lushaniae</name>
    <dbReference type="NCBI Taxonomy" id="2614639"/>
    <lineage>
        <taxon>Bacteria</taxon>
        <taxon>Bacillati</taxon>
        <taxon>Actinomycetota</taxon>
        <taxon>Actinomycetes</taxon>
        <taxon>Micrococcales</taxon>
        <taxon>Microbacteriaceae</taxon>
        <taxon>Microbacterium</taxon>
    </lineage>
</organism>
<proteinExistence type="predicted"/>
<dbReference type="RefSeq" id="WP_150924145.1">
    <property type="nucleotide sequence ID" value="NZ_CP044232.1"/>
</dbReference>
<reference evidence="3" key="1">
    <citation type="submission" date="2019-09" db="EMBL/GenBank/DDBJ databases">
        <title>Mumia zhuanghuii sp. nov. isolated from the intestinal contents of plateau pika (Ochotona curzoniae) in the Qinghai-Tibet plateau of China.</title>
        <authorList>
            <person name="Tian Z."/>
        </authorList>
    </citation>
    <scope>NUCLEOTIDE SEQUENCE [LARGE SCALE GENOMIC DNA]</scope>
    <source>
        <strain evidence="3">L-031</strain>
    </source>
</reference>
<dbReference type="KEGG" id="mlz:F6J85_05320"/>
<accession>A0A5J6L237</accession>
<dbReference type="EMBL" id="CP044232">
    <property type="protein sequence ID" value="QEW02579.1"/>
    <property type="molecule type" value="Genomic_DNA"/>
</dbReference>
<keyword evidence="3" id="KW-1185">Reference proteome</keyword>
<feature type="compositionally biased region" description="Pro residues" evidence="1">
    <location>
        <begin position="1"/>
        <end position="10"/>
    </location>
</feature>
<dbReference type="Proteomes" id="UP000325516">
    <property type="component" value="Chromosome"/>
</dbReference>
<gene>
    <name evidence="2" type="ORF">F6J85_05320</name>
</gene>
<protein>
    <submittedName>
        <fullName evidence="2">Uncharacterized protein</fullName>
    </submittedName>
</protein>
<dbReference type="AlphaFoldDB" id="A0A5J6L237"/>